<accession>A0A9D1AAD1</accession>
<proteinExistence type="predicted"/>
<dbReference type="Pfam" id="PF08874">
    <property type="entry name" value="DUF1835"/>
    <property type="match status" value="1"/>
</dbReference>
<evidence type="ECO:0000313" key="4">
    <source>
        <dbReference type="Proteomes" id="UP000886757"/>
    </source>
</evidence>
<dbReference type="Pfam" id="PF12395">
    <property type="entry name" value="DUF3658"/>
    <property type="match status" value="1"/>
</dbReference>
<dbReference type="Proteomes" id="UP000886757">
    <property type="component" value="Unassembled WGS sequence"/>
</dbReference>
<dbReference type="EMBL" id="DVGK01000002">
    <property type="protein sequence ID" value="HIR12319.1"/>
    <property type="molecule type" value="Genomic_DNA"/>
</dbReference>
<dbReference type="InterPro" id="IPR022123">
    <property type="entry name" value="DUF3658"/>
</dbReference>
<sequence>MIEVLFSESAAGSLKLAQSFGKGEMNVSSIGVIGHKEETAESNVRDFLEEAEEKMRLSWEQAVPMGGSVSDIFGLELAQSVGNIREEGVGSGRLETLRKLFAVRGESGYETAEAFFERASGDLEKIKKRLETGENVRIWYSDQPDEMCGFLWFMDQLVRWKIGSCEVYAVRLPDWEKEWGEGEVSDFVETSPLFPYRGWSEVLPSKWHRYLGLQRQVPPSVAAAAASRWKELQEENAPLRAVINGRLYSVSEEFYDSFIYASSEAGGRVRDSVWRGQPGRLTQREGPGEIHLKEEQLTARILEKYRPGVSDGWIVLRIRELLGKRGF</sequence>
<evidence type="ECO:0000313" key="3">
    <source>
        <dbReference type="EMBL" id="HIR12319.1"/>
    </source>
</evidence>
<organism evidence="3 4">
    <name type="scientific">Candidatus Choladousia intestinavium</name>
    <dbReference type="NCBI Taxonomy" id="2840727"/>
    <lineage>
        <taxon>Bacteria</taxon>
        <taxon>Bacillati</taxon>
        <taxon>Bacillota</taxon>
        <taxon>Clostridia</taxon>
        <taxon>Lachnospirales</taxon>
        <taxon>Lachnospiraceae</taxon>
        <taxon>Lachnospiraceae incertae sedis</taxon>
        <taxon>Candidatus Choladousia</taxon>
    </lineage>
</organism>
<reference evidence="3" key="2">
    <citation type="journal article" date="2021" name="PeerJ">
        <title>Extensive microbial diversity within the chicken gut microbiome revealed by metagenomics and culture.</title>
        <authorList>
            <person name="Gilroy R."/>
            <person name="Ravi A."/>
            <person name="Getino M."/>
            <person name="Pursley I."/>
            <person name="Horton D.L."/>
            <person name="Alikhan N.F."/>
            <person name="Baker D."/>
            <person name="Gharbi K."/>
            <person name="Hall N."/>
            <person name="Watson M."/>
            <person name="Adriaenssens E.M."/>
            <person name="Foster-Nyarko E."/>
            <person name="Jarju S."/>
            <person name="Secka A."/>
            <person name="Antonio M."/>
            <person name="Oren A."/>
            <person name="Chaudhuri R.R."/>
            <person name="La Ragione R."/>
            <person name="Hildebrand F."/>
            <person name="Pallen M.J."/>
        </authorList>
    </citation>
    <scope>NUCLEOTIDE SEQUENCE</scope>
    <source>
        <strain evidence="3">ChiSjej4B22-8148</strain>
    </source>
</reference>
<feature type="domain" description="DUF3658" evidence="2">
    <location>
        <begin position="214"/>
        <end position="322"/>
    </location>
</feature>
<comment type="caution">
    <text evidence="3">The sequence shown here is derived from an EMBL/GenBank/DDBJ whole genome shotgun (WGS) entry which is preliminary data.</text>
</comment>
<evidence type="ECO:0000259" key="1">
    <source>
        <dbReference type="Pfam" id="PF08874"/>
    </source>
</evidence>
<dbReference type="InterPro" id="IPR014973">
    <property type="entry name" value="DUF1835"/>
</dbReference>
<dbReference type="AlphaFoldDB" id="A0A9D1AAD1"/>
<feature type="domain" description="DUF1835" evidence="1">
    <location>
        <begin position="71"/>
        <end position="159"/>
    </location>
</feature>
<name>A0A9D1AAD1_9FIRM</name>
<evidence type="ECO:0000259" key="2">
    <source>
        <dbReference type="Pfam" id="PF12395"/>
    </source>
</evidence>
<reference evidence="3" key="1">
    <citation type="submission" date="2020-10" db="EMBL/GenBank/DDBJ databases">
        <authorList>
            <person name="Gilroy R."/>
        </authorList>
    </citation>
    <scope>NUCLEOTIDE SEQUENCE</scope>
    <source>
        <strain evidence="3">ChiSjej4B22-8148</strain>
    </source>
</reference>
<gene>
    <name evidence="3" type="ORF">IAB31_00135</name>
</gene>
<protein>
    <submittedName>
        <fullName evidence="3">DUF1835 domain-containing protein</fullName>
    </submittedName>
</protein>